<name>A0A0F8WEY3_9ZZZZ</name>
<protein>
    <submittedName>
        <fullName evidence="1">Uncharacterized protein</fullName>
    </submittedName>
</protein>
<reference evidence="1" key="1">
    <citation type="journal article" date="2015" name="Nature">
        <title>Complex archaea that bridge the gap between prokaryotes and eukaryotes.</title>
        <authorList>
            <person name="Spang A."/>
            <person name="Saw J.H."/>
            <person name="Jorgensen S.L."/>
            <person name="Zaremba-Niedzwiedzka K."/>
            <person name="Martijn J."/>
            <person name="Lind A.E."/>
            <person name="van Eijk R."/>
            <person name="Schleper C."/>
            <person name="Guy L."/>
            <person name="Ettema T.J."/>
        </authorList>
    </citation>
    <scope>NUCLEOTIDE SEQUENCE</scope>
</reference>
<proteinExistence type="predicted"/>
<feature type="non-terminal residue" evidence="1">
    <location>
        <position position="1"/>
    </location>
</feature>
<organism evidence="1">
    <name type="scientific">marine sediment metagenome</name>
    <dbReference type="NCBI Taxonomy" id="412755"/>
    <lineage>
        <taxon>unclassified sequences</taxon>
        <taxon>metagenomes</taxon>
        <taxon>ecological metagenomes</taxon>
    </lineage>
</organism>
<sequence length="176" mass="20539">SIINKNENLIQYQIENTELLDKLEHFYRGEYIGTINGETAWVLPEDITQIPMNKFGVSSMMEIVSKYVDKNTTLSYYSENRIYEIMADLGDELILFVLCNYEKMGMNDKVRKTKFRLLIVTTLHLIESTYRKAISGKTIEEINQSRIISQSDTLGRSPYQMPHKQKFSLLNPSSWH</sequence>
<dbReference type="AlphaFoldDB" id="A0A0F8WEY3"/>
<dbReference type="EMBL" id="LAZR01065524">
    <property type="protein sequence ID" value="KKK55367.1"/>
    <property type="molecule type" value="Genomic_DNA"/>
</dbReference>
<accession>A0A0F8WEY3</accession>
<gene>
    <name evidence="1" type="ORF">LCGC14_3075270</name>
</gene>
<comment type="caution">
    <text evidence="1">The sequence shown here is derived from an EMBL/GenBank/DDBJ whole genome shotgun (WGS) entry which is preliminary data.</text>
</comment>
<evidence type="ECO:0000313" key="1">
    <source>
        <dbReference type="EMBL" id="KKK55367.1"/>
    </source>
</evidence>